<protein>
    <recommendedName>
        <fullName evidence="1">Anti-bacteriophage protein A/HamA C-terminal domain-containing protein</fullName>
    </recommendedName>
</protein>
<dbReference type="RefSeq" id="WP_164877270.1">
    <property type="nucleotide sequence ID" value="NZ_CP071409.1"/>
</dbReference>
<dbReference type="InterPro" id="IPR014976">
    <property type="entry name" value="AbpA_HamA_C"/>
</dbReference>
<dbReference type="Pfam" id="PF08878">
    <property type="entry name" value="HamA"/>
    <property type="match status" value="1"/>
</dbReference>
<feature type="domain" description="Anti-bacteriophage protein A/HamA C-terminal" evidence="1">
    <location>
        <begin position="29"/>
        <end position="293"/>
    </location>
</feature>
<evidence type="ECO:0000313" key="3">
    <source>
        <dbReference type="Proteomes" id="UP000288794"/>
    </source>
</evidence>
<evidence type="ECO:0000259" key="1">
    <source>
        <dbReference type="Pfam" id="PF08878"/>
    </source>
</evidence>
<sequence length="299" mass="34072">MNNKLKPQLKNHDVIKGVLRKVEVSLFLSDKRKVETLLIYLPIKNGESNHSGFLELIKDELLHNFALTCKEIDRKLKRPSKIAIEQLFKKALSKLSQQTAHGELGELILFTILDVYLQAPRLLSKISLKTSARMPVYGADSIHAQFINGELRLYLGESKLYTSFSGAASTAVDSIKSAKDKYIQEFNLIDSHLDLPELDDESQEELIRILNPFDNKNKLNFIHSPCFIGFADSDLIKDAENDEDFIQRYIQVAFGHIDDYFKKIETQGLDINSTTLFILPFSDIKKLVESFVSHLEIAK</sequence>
<comment type="caution">
    <text evidence="2">The sequence shown here is derived from an EMBL/GenBank/DDBJ whole genome shotgun (WGS) entry which is preliminary data.</text>
</comment>
<reference evidence="2 3" key="1">
    <citation type="submission" date="2014-04" db="EMBL/GenBank/DDBJ databases">
        <title>Draft genome sequence of Pantoea beijingensis strain LMG 27579, an emerging pathogen to Pleurotus eryngii with potential industrial application.</title>
        <authorList>
            <person name="Xu F."/>
            <person name="Liu Y."/>
            <person name="Wang S."/>
            <person name="Yin Y."/>
            <person name="Ma Y."/>
            <person name="Zhao S."/>
            <person name="Rong C."/>
        </authorList>
    </citation>
    <scope>NUCLEOTIDE SEQUENCE [LARGE SCALE GENOMIC DNA]</scope>
    <source>
        <strain evidence="2 3">LMG 27579</strain>
    </source>
</reference>
<proteinExistence type="predicted"/>
<keyword evidence="3" id="KW-1185">Reference proteome</keyword>
<dbReference type="Proteomes" id="UP000288794">
    <property type="component" value="Unassembled WGS sequence"/>
</dbReference>
<organism evidence="2 3">
    <name type="scientific">[Pantoea] beijingensis</name>
    <dbReference type="NCBI Taxonomy" id="1324864"/>
    <lineage>
        <taxon>Bacteria</taxon>
        <taxon>Pseudomonadati</taxon>
        <taxon>Pseudomonadota</taxon>
        <taxon>Gammaproteobacteria</taxon>
        <taxon>Enterobacterales</taxon>
        <taxon>Erwiniaceae</taxon>
        <taxon>Erwinia</taxon>
    </lineage>
</organism>
<gene>
    <name evidence="2" type="ORF">ED28_05590</name>
</gene>
<evidence type="ECO:0000313" key="2">
    <source>
        <dbReference type="EMBL" id="RWR02794.1"/>
    </source>
</evidence>
<accession>A0A443IFE7</accession>
<name>A0A443IFE7_9GAMM</name>
<dbReference type="EMBL" id="JMEE01000007">
    <property type="protein sequence ID" value="RWR02794.1"/>
    <property type="molecule type" value="Genomic_DNA"/>
</dbReference>
<dbReference type="AlphaFoldDB" id="A0A443IFE7"/>